<evidence type="ECO:0000256" key="3">
    <source>
        <dbReference type="ARBA" id="ARBA00022475"/>
    </source>
</evidence>
<dbReference type="PANTHER" id="PTHR42718:SF46">
    <property type="entry name" value="BLR6921 PROTEIN"/>
    <property type="match status" value="1"/>
</dbReference>
<comment type="caution">
    <text evidence="9">The sequence shown here is derived from an EMBL/GenBank/DDBJ whole genome shotgun (WGS) entry which is preliminary data.</text>
</comment>
<evidence type="ECO:0000256" key="4">
    <source>
        <dbReference type="ARBA" id="ARBA00022692"/>
    </source>
</evidence>
<dbReference type="InterPro" id="IPR036259">
    <property type="entry name" value="MFS_trans_sf"/>
</dbReference>
<feature type="transmembrane region" description="Helical" evidence="7">
    <location>
        <begin position="81"/>
        <end position="101"/>
    </location>
</feature>
<keyword evidence="4 7" id="KW-0812">Transmembrane</keyword>
<dbReference type="SUPFAM" id="SSF103473">
    <property type="entry name" value="MFS general substrate transporter"/>
    <property type="match status" value="1"/>
</dbReference>
<evidence type="ECO:0000256" key="5">
    <source>
        <dbReference type="ARBA" id="ARBA00022989"/>
    </source>
</evidence>
<evidence type="ECO:0000313" key="10">
    <source>
        <dbReference type="Proteomes" id="UP001596087"/>
    </source>
</evidence>
<reference evidence="10" key="1">
    <citation type="journal article" date="2019" name="Int. J. Syst. Evol. Microbiol.">
        <title>The Global Catalogue of Microorganisms (GCM) 10K type strain sequencing project: providing services to taxonomists for standard genome sequencing and annotation.</title>
        <authorList>
            <consortium name="The Broad Institute Genomics Platform"/>
            <consortium name="The Broad Institute Genome Sequencing Center for Infectious Disease"/>
            <person name="Wu L."/>
            <person name="Ma J."/>
        </authorList>
    </citation>
    <scope>NUCLEOTIDE SEQUENCE [LARGE SCALE GENOMIC DNA]</scope>
    <source>
        <strain evidence="10">DFY41</strain>
    </source>
</reference>
<feature type="transmembrane region" description="Helical" evidence="7">
    <location>
        <begin position="202"/>
        <end position="222"/>
    </location>
</feature>
<dbReference type="PANTHER" id="PTHR42718">
    <property type="entry name" value="MAJOR FACILITATOR SUPERFAMILY MULTIDRUG TRANSPORTER MFSC"/>
    <property type="match status" value="1"/>
</dbReference>
<feature type="transmembrane region" description="Helical" evidence="7">
    <location>
        <begin position="234"/>
        <end position="253"/>
    </location>
</feature>
<feature type="domain" description="Major facilitator superfamily (MFS) profile" evidence="8">
    <location>
        <begin position="15"/>
        <end position="462"/>
    </location>
</feature>
<dbReference type="Gene3D" id="1.20.1720.10">
    <property type="entry name" value="Multidrug resistance protein D"/>
    <property type="match status" value="1"/>
</dbReference>
<dbReference type="InterPro" id="IPR020846">
    <property type="entry name" value="MFS_dom"/>
</dbReference>
<keyword evidence="2" id="KW-0813">Transport</keyword>
<feature type="transmembrane region" description="Helical" evidence="7">
    <location>
        <begin position="113"/>
        <end position="133"/>
    </location>
</feature>
<keyword evidence="10" id="KW-1185">Reference proteome</keyword>
<keyword evidence="6 7" id="KW-0472">Membrane</keyword>
<evidence type="ECO:0000256" key="7">
    <source>
        <dbReference type="SAM" id="Phobius"/>
    </source>
</evidence>
<feature type="transmembrane region" description="Helical" evidence="7">
    <location>
        <begin position="400"/>
        <end position="423"/>
    </location>
</feature>
<evidence type="ECO:0000256" key="1">
    <source>
        <dbReference type="ARBA" id="ARBA00004651"/>
    </source>
</evidence>
<feature type="transmembrane region" description="Helical" evidence="7">
    <location>
        <begin position="435"/>
        <end position="455"/>
    </location>
</feature>
<dbReference type="Gene3D" id="1.20.1250.20">
    <property type="entry name" value="MFS general substrate transporter like domains"/>
    <property type="match status" value="1"/>
</dbReference>
<keyword evidence="3" id="KW-1003">Cell membrane</keyword>
<sequence>MTTTPSPGRPRAGLALTLLAATQFLLVLDSAIVNVALPSVQHDLGFDGEQITWVVNAYGLLFAGLLLLGGRLADLLGARRVFVGGLTLFTAASVAGALAATPGGLVAARGAQGAGAALAAPSAMALALILFPAGAGRHRALGLMGAAAGLGGASGSLLGGILTETWGWQAILWINVPVGALVVAGAVVALPAGRLTGARGRLDVAGAATVTTGLVTLVYGLVLASQRGWTSGQALAALGTAAGLLAVFALVEARGEQSLVPPSLARIGSLRRANLAAGLSAMAMMPMWFLLTVYFQQVRGYGPVEAGAAVLPVIAMLVLFNSLAHRIIARTGLRTPLAGGLLMAAAGLAWVADLGPAGAPYAADMLAPQLLIGIGFGIAFIAGTVAATQDVPPERSGVASGIYTTAQQVGGAVGLAVLAAIPARAQHDGAPLGDALSHSLLVAAVFALAAGLAALRLAPRRATDGPAAGAVDVPRAARLEMTDRTT</sequence>
<accession>A0ABW0BHJ6</accession>
<feature type="transmembrane region" description="Helical" evidence="7">
    <location>
        <begin position="336"/>
        <end position="354"/>
    </location>
</feature>
<feature type="transmembrane region" description="Helical" evidence="7">
    <location>
        <begin position="140"/>
        <end position="162"/>
    </location>
</feature>
<proteinExistence type="predicted"/>
<keyword evidence="5 7" id="KW-1133">Transmembrane helix</keyword>
<protein>
    <submittedName>
        <fullName evidence="9">MFS transporter</fullName>
    </submittedName>
</protein>
<evidence type="ECO:0000256" key="6">
    <source>
        <dbReference type="ARBA" id="ARBA00023136"/>
    </source>
</evidence>
<dbReference type="PROSITE" id="PS50850">
    <property type="entry name" value="MFS"/>
    <property type="match status" value="1"/>
</dbReference>
<gene>
    <name evidence="9" type="ORF">ACFPGP_08755</name>
</gene>
<dbReference type="InterPro" id="IPR011701">
    <property type="entry name" value="MFS"/>
</dbReference>
<evidence type="ECO:0000256" key="2">
    <source>
        <dbReference type="ARBA" id="ARBA00022448"/>
    </source>
</evidence>
<feature type="transmembrane region" description="Helical" evidence="7">
    <location>
        <begin position="366"/>
        <end position="388"/>
    </location>
</feature>
<dbReference type="Proteomes" id="UP001596087">
    <property type="component" value="Unassembled WGS sequence"/>
</dbReference>
<name>A0ABW0BHJ6_9ACTN</name>
<feature type="transmembrane region" description="Helical" evidence="7">
    <location>
        <begin position="168"/>
        <end position="190"/>
    </location>
</feature>
<dbReference type="Pfam" id="PF07690">
    <property type="entry name" value="MFS_1"/>
    <property type="match status" value="2"/>
</dbReference>
<evidence type="ECO:0000259" key="8">
    <source>
        <dbReference type="PROSITE" id="PS50850"/>
    </source>
</evidence>
<dbReference type="EMBL" id="JBHSKD010000008">
    <property type="protein sequence ID" value="MFC5176761.1"/>
    <property type="molecule type" value="Genomic_DNA"/>
</dbReference>
<organism evidence="9 10">
    <name type="scientific">Nocardioides taihuensis</name>
    <dbReference type="NCBI Taxonomy" id="1835606"/>
    <lineage>
        <taxon>Bacteria</taxon>
        <taxon>Bacillati</taxon>
        <taxon>Actinomycetota</taxon>
        <taxon>Actinomycetes</taxon>
        <taxon>Propionibacteriales</taxon>
        <taxon>Nocardioidaceae</taxon>
        <taxon>Nocardioides</taxon>
    </lineage>
</organism>
<comment type="subcellular location">
    <subcellularLocation>
        <location evidence="1">Cell membrane</location>
        <topology evidence="1">Multi-pass membrane protein</topology>
    </subcellularLocation>
</comment>
<evidence type="ECO:0000313" key="9">
    <source>
        <dbReference type="EMBL" id="MFC5176761.1"/>
    </source>
</evidence>
<dbReference type="RefSeq" id="WP_378589299.1">
    <property type="nucleotide sequence ID" value="NZ_JBHSKD010000008.1"/>
</dbReference>
<feature type="transmembrane region" description="Helical" evidence="7">
    <location>
        <begin position="273"/>
        <end position="294"/>
    </location>
</feature>
<feature type="transmembrane region" description="Helical" evidence="7">
    <location>
        <begin position="306"/>
        <end position="324"/>
    </location>
</feature>
<feature type="transmembrane region" description="Helical" evidence="7">
    <location>
        <begin position="51"/>
        <end position="69"/>
    </location>
</feature>